<dbReference type="Proteomes" id="UP000594220">
    <property type="component" value="Unplaced"/>
</dbReference>
<accession>A0A7M4FI73</accession>
<keyword evidence="2" id="KW-1185">Reference proteome</keyword>
<dbReference type="Ensembl" id="ENSCPRT00005028122.1">
    <property type="protein sequence ID" value="ENSCPRP00005024089.1"/>
    <property type="gene ID" value="ENSCPRG00005016724.1"/>
</dbReference>
<evidence type="ECO:0000313" key="2">
    <source>
        <dbReference type="Proteomes" id="UP000594220"/>
    </source>
</evidence>
<evidence type="ECO:0000313" key="1">
    <source>
        <dbReference type="Ensembl" id="ENSCPRP00005024089.1"/>
    </source>
</evidence>
<reference evidence="1" key="1">
    <citation type="submission" date="2025-08" db="UniProtKB">
        <authorList>
            <consortium name="Ensembl"/>
        </authorList>
    </citation>
    <scope>IDENTIFICATION</scope>
</reference>
<reference evidence="1" key="2">
    <citation type="submission" date="2025-09" db="UniProtKB">
        <authorList>
            <consortium name="Ensembl"/>
        </authorList>
    </citation>
    <scope>IDENTIFICATION</scope>
</reference>
<proteinExistence type="predicted"/>
<dbReference type="AlphaFoldDB" id="A0A7M4FI73"/>
<name>A0A7M4FI73_CROPO</name>
<sequence length="116" mass="12906">MTPRSLSSVIKASAEPTVLGLRLFFPMCITFHFSFCISSPSTCDWTTWNNLVSSANFDMSLGSHFSRSLVNFPPNSDTSEKIYYCCWLLNMNQSIPPLHSLLGTGSGPGCRTRTWT</sequence>
<protein>
    <submittedName>
        <fullName evidence="1">Uncharacterized protein</fullName>
    </submittedName>
</protein>
<organism evidence="1 2">
    <name type="scientific">Crocodylus porosus</name>
    <name type="common">Saltwater crocodile</name>
    <name type="synonym">Estuarine crocodile</name>
    <dbReference type="NCBI Taxonomy" id="8502"/>
    <lineage>
        <taxon>Eukaryota</taxon>
        <taxon>Metazoa</taxon>
        <taxon>Chordata</taxon>
        <taxon>Craniata</taxon>
        <taxon>Vertebrata</taxon>
        <taxon>Euteleostomi</taxon>
        <taxon>Archelosauria</taxon>
        <taxon>Archosauria</taxon>
        <taxon>Crocodylia</taxon>
        <taxon>Longirostres</taxon>
        <taxon>Crocodylidae</taxon>
        <taxon>Crocodylus</taxon>
    </lineage>
</organism>